<feature type="transmembrane region" description="Helical" evidence="1">
    <location>
        <begin position="12"/>
        <end position="32"/>
    </location>
</feature>
<organism evidence="2 3">
    <name type="scientific">Halomicrobium mukohataei</name>
    <dbReference type="NCBI Taxonomy" id="57705"/>
    <lineage>
        <taxon>Archaea</taxon>
        <taxon>Methanobacteriati</taxon>
        <taxon>Methanobacteriota</taxon>
        <taxon>Stenosarchaea group</taxon>
        <taxon>Halobacteria</taxon>
        <taxon>Halobacteriales</taxon>
        <taxon>Haloarculaceae</taxon>
        <taxon>Halomicrobium</taxon>
    </lineage>
</organism>
<feature type="transmembrane region" description="Helical" evidence="1">
    <location>
        <begin position="44"/>
        <end position="63"/>
    </location>
</feature>
<geneLocation type="plasmid" evidence="2">
    <name>unnamed1</name>
</geneLocation>
<dbReference type="KEGG" id="halz:E5139_16635"/>
<evidence type="ECO:0000313" key="3">
    <source>
        <dbReference type="Proteomes" id="UP000297053"/>
    </source>
</evidence>
<gene>
    <name evidence="2" type="ORF">E5139_16635</name>
</gene>
<keyword evidence="1" id="KW-0812">Transmembrane</keyword>
<keyword evidence="2" id="KW-0614">Plasmid</keyword>
<evidence type="ECO:0000256" key="1">
    <source>
        <dbReference type="SAM" id="Phobius"/>
    </source>
</evidence>
<dbReference type="GeneID" id="8409432"/>
<accession>A0A4D6KJ32</accession>
<keyword evidence="1" id="KW-0472">Membrane</keyword>
<dbReference type="EMBL" id="CP039376">
    <property type="protein sequence ID" value="QCD67265.1"/>
    <property type="molecule type" value="Genomic_DNA"/>
</dbReference>
<reference evidence="2 3" key="1">
    <citation type="submission" date="2019-04" db="EMBL/GenBank/DDBJ databases">
        <title>Complete genome sequence of Arthrobacter sp. ZXY-2 associated with effective atrazine degradation and salt adaptation.</title>
        <authorList>
            <person name="Zhao X."/>
        </authorList>
    </citation>
    <scope>NUCLEOTIDE SEQUENCE [LARGE SCALE GENOMIC DNA]</scope>
    <source>
        <strain evidence="3">ZP60</strain>
        <plasmid evidence="2 3">unnamed1</plasmid>
    </source>
</reference>
<keyword evidence="1" id="KW-1133">Transmembrane helix</keyword>
<evidence type="ECO:0000313" key="2">
    <source>
        <dbReference type="EMBL" id="QCD67265.1"/>
    </source>
</evidence>
<dbReference type="RefSeq" id="WP_012807517.1">
    <property type="nucleotide sequence ID" value="NZ_CP039376.1"/>
</dbReference>
<dbReference type="InterPro" id="IPR008407">
    <property type="entry name" value="Brnchd-chn_aa_trnsp_AzlD"/>
</dbReference>
<dbReference type="Proteomes" id="UP000297053">
    <property type="component" value="Plasmid unnamed1"/>
</dbReference>
<dbReference type="Pfam" id="PF05437">
    <property type="entry name" value="AzlD"/>
    <property type="match status" value="1"/>
</dbReference>
<dbReference type="AlphaFoldDB" id="A0A4D6KJ32"/>
<name>A0A4D6KJ32_9EURY</name>
<reference evidence="2 3" key="2">
    <citation type="submission" date="2019-04" db="EMBL/GenBank/DDBJ databases">
        <authorList>
            <person name="Yang S."/>
            <person name="Wei W."/>
        </authorList>
    </citation>
    <scope>NUCLEOTIDE SEQUENCE [LARGE SCALE GENOMIC DNA]</scope>
    <source>
        <strain evidence="3">ZP60</strain>
        <plasmid evidence="2 3">unnamed1</plasmid>
    </source>
</reference>
<proteinExistence type="predicted"/>
<feature type="transmembrane region" description="Helical" evidence="1">
    <location>
        <begin position="69"/>
        <end position="99"/>
    </location>
</feature>
<sequence length="103" mass="10629">MVDLALDPAVVAVVLAMSLVTYATKAGGLWVLGHVDVSPRLQSVLEVLPGAIVVAIVGPELATGGPVEWIAGGVVLLIMWRTENVLISLLAGIATVLVLRPLV</sequence>
<protein>
    <submittedName>
        <fullName evidence="2">AzlD domain-containing protein</fullName>
    </submittedName>
</protein>